<dbReference type="OMA" id="CHGLQSH"/>
<evidence type="ECO:0000256" key="2">
    <source>
        <dbReference type="SAM" id="MobiDB-lite"/>
    </source>
</evidence>
<dbReference type="Proteomes" id="UP000075243">
    <property type="component" value="Chromosome 2"/>
</dbReference>
<feature type="compositionally biased region" description="Polar residues" evidence="2">
    <location>
        <begin position="123"/>
        <end position="136"/>
    </location>
</feature>
<feature type="compositionally biased region" description="Acidic residues" evidence="2">
    <location>
        <begin position="205"/>
        <end position="215"/>
    </location>
</feature>
<proteinExistence type="inferred from homology"/>
<feature type="region of interest" description="Disordered" evidence="2">
    <location>
        <begin position="204"/>
        <end position="240"/>
    </location>
</feature>
<dbReference type="EMBL" id="CM003604">
    <property type="protein sequence ID" value="KYP75057.1"/>
    <property type="molecule type" value="Genomic_DNA"/>
</dbReference>
<dbReference type="PANTHER" id="PTHR33155">
    <property type="entry name" value="FANTASTIC FOUR-LIKE PROTEIN (DUF3049)"/>
    <property type="match status" value="1"/>
</dbReference>
<feature type="compositionally biased region" description="Acidic residues" evidence="2">
    <location>
        <begin position="228"/>
        <end position="240"/>
    </location>
</feature>
<gene>
    <name evidence="4" type="ORF">KK1_007754</name>
</gene>
<evidence type="ECO:0000259" key="3">
    <source>
        <dbReference type="Pfam" id="PF11250"/>
    </source>
</evidence>
<name>A0A151U701_CAJCA</name>
<dbReference type="Pfam" id="PF11250">
    <property type="entry name" value="FAF"/>
    <property type="match status" value="1"/>
</dbReference>
<dbReference type="PANTHER" id="PTHR33155:SF53">
    <property type="entry name" value="FANTASTIC FOUR-LIKE PROTEIN"/>
    <property type="match status" value="1"/>
</dbReference>
<sequence length="284" mass="32237">MTTIVCHESRALKLWLPSSKPTPPQFIDLAFKSCLWDSNQATTKPHIEENKPTPSTWSFIEALSNCAKEPSQNQTTYVHSQQKRSSPLLGPKSLELCTENLGNETGTDIAQNSIENDILSSVTREQEQIQPRQFSTPKKAKTQNFPPPLTTIRGSESLRVRPHREDGRLVIEVTKVPPSVSCFQAQRSHGRLRLCFLTNPNFDSREEDDDFDENEPLSNESELTEQIKEDEETGEEQEEEECVACGCEESNNFYMPRRCKESGEHENNEYLLLNWGDSLCVATS</sequence>
<dbReference type="STRING" id="3821.A0A151U701"/>
<feature type="region of interest" description="Disordered" evidence="2">
    <location>
        <begin position="123"/>
        <end position="153"/>
    </location>
</feature>
<dbReference type="InterPro" id="IPR021410">
    <property type="entry name" value="FAF"/>
</dbReference>
<dbReference type="InterPro" id="IPR046431">
    <property type="entry name" value="FAF_dom"/>
</dbReference>
<dbReference type="OrthoDB" id="1916983at2759"/>
<evidence type="ECO:0000313" key="4">
    <source>
        <dbReference type="EMBL" id="KYP75057.1"/>
    </source>
</evidence>
<comment type="similarity">
    <text evidence="1">Belongs to the fantastic four family.</text>
</comment>
<accession>A0A151U701</accession>
<keyword evidence="5" id="KW-1185">Reference proteome</keyword>
<protein>
    <recommendedName>
        <fullName evidence="3">FAF domain-containing protein</fullName>
    </recommendedName>
</protein>
<organism evidence="4 5">
    <name type="scientific">Cajanus cajan</name>
    <name type="common">Pigeon pea</name>
    <name type="synonym">Cajanus indicus</name>
    <dbReference type="NCBI Taxonomy" id="3821"/>
    <lineage>
        <taxon>Eukaryota</taxon>
        <taxon>Viridiplantae</taxon>
        <taxon>Streptophyta</taxon>
        <taxon>Embryophyta</taxon>
        <taxon>Tracheophyta</taxon>
        <taxon>Spermatophyta</taxon>
        <taxon>Magnoliopsida</taxon>
        <taxon>eudicotyledons</taxon>
        <taxon>Gunneridae</taxon>
        <taxon>Pentapetalae</taxon>
        <taxon>rosids</taxon>
        <taxon>fabids</taxon>
        <taxon>Fabales</taxon>
        <taxon>Fabaceae</taxon>
        <taxon>Papilionoideae</taxon>
        <taxon>50 kb inversion clade</taxon>
        <taxon>NPAAA clade</taxon>
        <taxon>indigoferoid/millettioid clade</taxon>
        <taxon>Phaseoleae</taxon>
        <taxon>Cajanus</taxon>
    </lineage>
</organism>
<reference evidence="4 5" key="1">
    <citation type="journal article" date="2012" name="Nat. Biotechnol.">
        <title>Draft genome sequence of pigeonpea (Cajanus cajan), an orphan legume crop of resource-poor farmers.</title>
        <authorList>
            <person name="Varshney R.K."/>
            <person name="Chen W."/>
            <person name="Li Y."/>
            <person name="Bharti A.K."/>
            <person name="Saxena R.K."/>
            <person name="Schlueter J.A."/>
            <person name="Donoghue M.T."/>
            <person name="Azam S."/>
            <person name="Fan G."/>
            <person name="Whaley A.M."/>
            <person name="Farmer A.D."/>
            <person name="Sheridan J."/>
            <person name="Iwata A."/>
            <person name="Tuteja R."/>
            <person name="Penmetsa R.V."/>
            <person name="Wu W."/>
            <person name="Upadhyaya H.D."/>
            <person name="Yang S.P."/>
            <person name="Shah T."/>
            <person name="Saxena K.B."/>
            <person name="Michael T."/>
            <person name="McCombie W.R."/>
            <person name="Yang B."/>
            <person name="Zhang G."/>
            <person name="Yang H."/>
            <person name="Wang J."/>
            <person name="Spillane C."/>
            <person name="Cook D.R."/>
            <person name="May G.D."/>
            <person name="Xu X."/>
            <person name="Jackson S.A."/>
        </authorList>
    </citation>
    <scope>NUCLEOTIDE SEQUENCE [LARGE SCALE GENOMIC DNA]</scope>
    <source>
        <strain evidence="5">cv. Asha</strain>
    </source>
</reference>
<evidence type="ECO:0000313" key="5">
    <source>
        <dbReference type="Proteomes" id="UP000075243"/>
    </source>
</evidence>
<evidence type="ECO:0000256" key="1">
    <source>
        <dbReference type="ARBA" id="ARBA00008690"/>
    </source>
</evidence>
<feature type="domain" description="FAF" evidence="3">
    <location>
        <begin position="144"/>
        <end position="196"/>
    </location>
</feature>
<dbReference type="AlphaFoldDB" id="A0A151U701"/>
<dbReference type="Gramene" id="C.cajan_07548.t">
    <property type="protein sequence ID" value="C.cajan_07548.t.cds1"/>
    <property type="gene ID" value="C.cajan_07548"/>
</dbReference>